<dbReference type="GO" id="GO:0031573">
    <property type="term" value="P:mitotic intra-S DNA damage checkpoint signaling"/>
    <property type="evidence" value="ECO:0007669"/>
    <property type="project" value="TreeGrafter"/>
</dbReference>
<name>A0AAD5VPW7_9AGAR</name>
<keyword evidence="3" id="KW-0539">Nucleus</keyword>
<evidence type="ECO:0000313" key="6">
    <source>
        <dbReference type="Proteomes" id="UP001213000"/>
    </source>
</evidence>
<dbReference type="GO" id="GO:0000723">
    <property type="term" value="P:telomere maintenance"/>
    <property type="evidence" value="ECO:0007669"/>
    <property type="project" value="TreeGrafter"/>
</dbReference>
<protein>
    <recommendedName>
        <fullName evidence="4">Checkpoint protein</fullName>
    </recommendedName>
</protein>
<dbReference type="PIRSF" id="PIRSF011312">
    <property type="entry name" value="Cell_cycle_HUS1"/>
    <property type="match status" value="1"/>
</dbReference>
<dbReference type="AlphaFoldDB" id="A0AAD5VPW7"/>
<dbReference type="GO" id="GO:0005730">
    <property type="term" value="C:nucleolus"/>
    <property type="evidence" value="ECO:0007669"/>
    <property type="project" value="InterPro"/>
</dbReference>
<evidence type="ECO:0000256" key="4">
    <source>
        <dbReference type="PIRNR" id="PIRNR011312"/>
    </source>
</evidence>
<evidence type="ECO:0000313" key="5">
    <source>
        <dbReference type="EMBL" id="KAJ3566206.1"/>
    </source>
</evidence>
<dbReference type="GO" id="GO:0030896">
    <property type="term" value="C:checkpoint clamp complex"/>
    <property type="evidence" value="ECO:0007669"/>
    <property type="project" value="InterPro"/>
</dbReference>
<organism evidence="5 6">
    <name type="scientific">Leucocoprinus birnbaumii</name>
    <dbReference type="NCBI Taxonomy" id="56174"/>
    <lineage>
        <taxon>Eukaryota</taxon>
        <taxon>Fungi</taxon>
        <taxon>Dikarya</taxon>
        <taxon>Basidiomycota</taxon>
        <taxon>Agaricomycotina</taxon>
        <taxon>Agaricomycetes</taxon>
        <taxon>Agaricomycetidae</taxon>
        <taxon>Agaricales</taxon>
        <taxon>Agaricineae</taxon>
        <taxon>Agaricaceae</taxon>
        <taxon>Leucocoprinus</taxon>
    </lineage>
</organism>
<evidence type="ECO:0000256" key="2">
    <source>
        <dbReference type="ARBA" id="ARBA00005563"/>
    </source>
</evidence>
<comment type="caution">
    <text evidence="5">The sequence shown here is derived from an EMBL/GenBank/DDBJ whole genome shotgun (WGS) entry which is preliminary data.</text>
</comment>
<dbReference type="GO" id="GO:0035861">
    <property type="term" value="C:site of double-strand break"/>
    <property type="evidence" value="ECO:0007669"/>
    <property type="project" value="TreeGrafter"/>
</dbReference>
<proteinExistence type="inferred from homology"/>
<comment type="similarity">
    <text evidence="2 4">Belongs to the HUS1 family.</text>
</comment>
<dbReference type="Proteomes" id="UP001213000">
    <property type="component" value="Unassembled WGS sequence"/>
</dbReference>
<evidence type="ECO:0000256" key="1">
    <source>
        <dbReference type="ARBA" id="ARBA00004123"/>
    </source>
</evidence>
<dbReference type="GO" id="GO:0000724">
    <property type="term" value="P:double-strand break repair via homologous recombination"/>
    <property type="evidence" value="ECO:0007669"/>
    <property type="project" value="TreeGrafter"/>
</dbReference>
<dbReference type="Pfam" id="PF04005">
    <property type="entry name" value="Hus1"/>
    <property type="match status" value="1"/>
</dbReference>
<dbReference type="InterPro" id="IPR046938">
    <property type="entry name" value="DNA_clamp_sf"/>
</dbReference>
<accession>A0AAD5VPW7</accession>
<gene>
    <name evidence="5" type="ORF">NP233_g7149</name>
</gene>
<reference evidence="5" key="1">
    <citation type="submission" date="2022-07" db="EMBL/GenBank/DDBJ databases">
        <title>Genome Sequence of Leucocoprinus birnbaumii.</title>
        <authorList>
            <person name="Buettner E."/>
        </authorList>
    </citation>
    <scope>NUCLEOTIDE SEQUENCE</scope>
    <source>
        <strain evidence="5">VT141</strain>
    </source>
</reference>
<comment type="subcellular location">
    <subcellularLocation>
        <location evidence="1">Nucleus</location>
    </subcellularLocation>
</comment>
<dbReference type="PANTHER" id="PTHR12900:SF0">
    <property type="entry name" value="CHECKPOINT PROTEIN"/>
    <property type="match status" value="1"/>
</dbReference>
<evidence type="ECO:0000256" key="3">
    <source>
        <dbReference type="ARBA" id="ARBA00023242"/>
    </source>
</evidence>
<dbReference type="GO" id="GO:0033314">
    <property type="term" value="P:mitotic DNA replication checkpoint signaling"/>
    <property type="evidence" value="ECO:0007669"/>
    <property type="project" value="TreeGrafter"/>
</dbReference>
<sequence>MRFRANIDSISVFYKITQCVEKLQKRFILKFTPDVMHIICDHEANEGGTQVWSQIKVESIFTDYRIQSNSDNEISMALSSEALLAALKSPAASAASSSYQSEEIVMKLAKKNDRAVLRFDIIAITSAGRHAKVSHDVLVDVLKPHEVAKHSEPLCPDADTHVLLPPLQKLRTIVERLRPMADTLSFRANNSGTLQLAIHTETAKVQTEWKNLINPKFNDNGAQNEEDIDMDKIFTVNVSSRSFLKFLSCHVISKTTIACICANHCLILYVYIGGAVEHGGVLTFYIPAILDGD</sequence>
<dbReference type="EMBL" id="JANIEX010000505">
    <property type="protein sequence ID" value="KAJ3566206.1"/>
    <property type="molecule type" value="Genomic_DNA"/>
</dbReference>
<dbReference type="PANTHER" id="PTHR12900">
    <property type="entry name" value="MITOTIC AND DNA DAMAGE CHECKPOINT PROTEIN HUS1"/>
    <property type="match status" value="1"/>
</dbReference>
<dbReference type="GO" id="GO:0006289">
    <property type="term" value="P:nucleotide-excision repair"/>
    <property type="evidence" value="ECO:0007669"/>
    <property type="project" value="TreeGrafter"/>
</dbReference>
<dbReference type="InterPro" id="IPR016580">
    <property type="entry name" value="HUS1"/>
</dbReference>
<keyword evidence="6" id="KW-1185">Reference proteome</keyword>
<dbReference type="Gene3D" id="3.70.10.10">
    <property type="match status" value="1"/>
</dbReference>
<dbReference type="InterPro" id="IPR007150">
    <property type="entry name" value="HUS1/Mec3"/>
</dbReference>
<dbReference type="GO" id="GO:0044778">
    <property type="term" value="P:meiotic DNA integrity checkpoint signaling"/>
    <property type="evidence" value="ECO:0007669"/>
    <property type="project" value="TreeGrafter"/>
</dbReference>
<dbReference type="SUPFAM" id="SSF55979">
    <property type="entry name" value="DNA clamp"/>
    <property type="match status" value="1"/>
</dbReference>